<feature type="region of interest" description="Disordered" evidence="2">
    <location>
        <begin position="80"/>
        <end position="106"/>
    </location>
</feature>
<evidence type="ECO:0000313" key="7">
    <source>
        <dbReference type="Proteomes" id="UP001162164"/>
    </source>
</evidence>
<feature type="compositionally biased region" description="Acidic residues" evidence="2">
    <location>
        <begin position="388"/>
        <end position="403"/>
    </location>
</feature>
<dbReference type="InterPro" id="IPR050941">
    <property type="entry name" value="CCN"/>
</dbReference>
<dbReference type="SMART" id="SM00060">
    <property type="entry name" value="FN3"/>
    <property type="match status" value="3"/>
</dbReference>
<evidence type="ECO:0000256" key="2">
    <source>
        <dbReference type="SAM" id="MobiDB-lite"/>
    </source>
</evidence>
<dbReference type="PANTHER" id="PTHR11348">
    <property type="entry name" value="CONNECTIVE TISSUE GROWTH FACTOR-RELATED"/>
    <property type="match status" value="1"/>
</dbReference>
<evidence type="ECO:0000256" key="1">
    <source>
        <dbReference type="ARBA" id="ARBA00022729"/>
    </source>
</evidence>
<feature type="domain" description="VWFC" evidence="4">
    <location>
        <begin position="673"/>
        <end position="748"/>
    </location>
</feature>
<gene>
    <name evidence="6" type="ORF">NQ317_010708</name>
</gene>
<feature type="compositionally biased region" description="Basic and acidic residues" evidence="2">
    <location>
        <begin position="165"/>
        <end position="174"/>
    </location>
</feature>
<evidence type="ECO:0000259" key="5">
    <source>
        <dbReference type="PROSITE" id="PS50853"/>
    </source>
</evidence>
<dbReference type="InterPro" id="IPR001007">
    <property type="entry name" value="VWF_dom"/>
</dbReference>
<dbReference type="Pfam" id="PF00041">
    <property type="entry name" value="fn3"/>
    <property type="match status" value="2"/>
</dbReference>
<keyword evidence="3" id="KW-0472">Membrane</keyword>
<accession>A0ABQ9K6B2</accession>
<dbReference type="SMART" id="SM00214">
    <property type="entry name" value="VWC"/>
    <property type="match status" value="4"/>
</dbReference>
<evidence type="ECO:0000256" key="3">
    <source>
        <dbReference type="SAM" id="Phobius"/>
    </source>
</evidence>
<keyword evidence="3" id="KW-1133">Transmembrane helix</keyword>
<feature type="domain" description="Fibronectin type-III" evidence="5">
    <location>
        <begin position="1239"/>
        <end position="1338"/>
    </location>
</feature>
<feature type="compositionally biased region" description="Polar residues" evidence="2">
    <location>
        <begin position="1110"/>
        <end position="1122"/>
    </location>
</feature>
<feature type="compositionally biased region" description="Basic and acidic residues" evidence="2">
    <location>
        <begin position="305"/>
        <end position="326"/>
    </location>
</feature>
<dbReference type="Proteomes" id="UP001162164">
    <property type="component" value="Unassembled WGS sequence"/>
</dbReference>
<dbReference type="SUPFAM" id="SSF57603">
    <property type="entry name" value="FnI-like domain"/>
    <property type="match status" value="1"/>
</dbReference>
<feature type="region of interest" description="Disordered" evidence="2">
    <location>
        <begin position="1071"/>
        <end position="1130"/>
    </location>
</feature>
<evidence type="ECO:0008006" key="8">
    <source>
        <dbReference type="Google" id="ProtNLM"/>
    </source>
</evidence>
<dbReference type="InterPro" id="IPR003961">
    <property type="entry name" value="FN3_dom"/>
</dbReference>
<keyword evidence="3" id="KW-0812">Transmembrane</keyword>
<feature type="compositionally biased region" description="Polar residues" evidence="2">
    <location>
        <begin position="374"/>
        <end position="385"/>
    </location>
</feature>
<dbReference type="PROSITE" id="PS50853">
    <property type="entry name" value="FN3"/>
    <property type="match status" value="2"/>
</dbReference>
<comment type="caution">
    <text evidence="6">The sequence shown here is derived from an EMBL/GenBank/DDBJ whole genome shotgun (WGS) entry which is preliminary data.</text>
</comment>
<organism evidence="6 7">
    <name type="scientific">Molorchus minor</name>
    <dbReference type="NCBI Taxonomy" id="1323400"/>
    <lineage>
        <taxon>Eukaryota</taxon>
        <taxon>Metazoa</taxon>
        <taxon>Ecdysozoa</taxon>
        <taxon>Arthropoda</taxon>
        <taxon>Hexapoda</taxon>
        <taxon>Insecta</taxon>
        <taxon>Pterygota</taxon>
        <taxon>Neoptera</taxon>
        <taxon>Endopterygota</taxon>
        <taxon>Coleoptera</taxon>
        <taxon>Polyphaga</taxon>
        <taxon>Cucujiformia</taxon>
        <taxon>Chrysomeloidea</taxon>
        <taxon>Cerambycidae</taxon>
        <taxon>Lamiinae</taxon>
        <taxon>Monochamini</taxon>
        <taxon>Molorchus</taxon>
    </lineage>
</organism>
<feature type="region of interest" description="Disordered" evidence="2">
    <location>
        <begin position="218"/>
        <end position="403"/>
    </location>
</feature>
<protein>
    <recommendedName>
        <fullName evidence="8">Epidermal cell surface receptor</fullName>
    </recommendedName>
</protein>
<dbReference type="InterPro" id="IPR036116">
    <property type="entry name" value="FN3_sf"/>
</dbReference>
<proteinExistence type="predicted"/>
<dbReference type="SUPFAM" id="SSF49265">
    <property type="entry name" value="Fibronectin type III"/>
    <property type="match status" value="2"/>
</dbReference>
<dbReference type="CDD" id="cd00063">
    <property type="entry name" value="FN3"/>
    <property type="match status" value="2"/>
</dbReference>
<dbReference type="PROSITE" id="PS50184">
    <property type="entry name" value="VWFC_2"/>
    <property type="match status" value="1"/>
</dbReference>
<feature type="compositionally biased region" description="Polar residues" evidence="2">
    <location>
        <begin position="1091"/>
        <end position="1102"/>
    </location>
</feature>
<feature type="compositionally biased region" description="Low complexity" evidence="2">
    <location>
        <begin position="92"/>
        <end position="105"/>
    </location>
</feature>
<keyword evidence="7" id="KW-1185">Reference proteome</keyword>
<feature type="transmembrane region" description="Helical" evidence="3">
    <location>
        <begin position="1466"/>
        <end position="1492"/>
    </location>
</feature>
<dbReference type="EMBL" id="JAPWTJ010000005">
    <property type="protein sequence ID" value="KAJ8985950.1"/>
    <property type="molecule type" value="Genomic_DNA"/>
</dbReference>
<reference evidence="6" key="1">
    <citation type="journal article" date="2023" name="Insect Mol. Biol.">
        <title>Genome sequencing provides insights into the evolution of gene families encoding plant cell wall-degrading enzymes in longhorned beetles.</title>
        <authorList>
            <person name="Shin N.R."/>
            <person name="Okamura Y."/>
            <person name="Kirsch R."/>
            <person name="Pauchet Y."/>
        </authorList>
    </citation>
    <scope>NUCLEOTIDE SEQUENCE</scope>
    <source>
        <strain evidence="6">MMC_N1</strain>
    </source>
</reference>
<name>A0ABQ9K6B2_9CUCU</name>
<evidence type="ECO:0000259" key="4">
    <source>
        <dbReference type="PROSITE" id="PS50184"/>
    </source>
</evidence>
<dbReference type="InterPro" id="IPR013783">
    <property type="entry name" value="Ig-like_fold"/>
</dbReference>
<feature type="region of interest" description="Disordered" evidence="2">
    <location>
        <begin position="156"/>
        <end position="203"/>
    </location>
</feature>
<evidence type="ECO:0000313" key="6">
    <source>
        <dbReference type="EMBL" id="KAJ8985950.1"/>
    </source>
</evidence>
<sequence length="1530" mass="170818">MCWYQSMTTFSLSVQKKLLVVQGLILNIDKDQKRLQRSQPVESCRRSLQGVSIKKVERPTTQEMLTHTAKILETTNVSETTETTDRMKTEEVTTQLTTETPETVTSPASLNRIEEELTENDISPTAIPSIIPLNPTENNVTSTTEKSFVNDSKETINGSNTVVADTDKSKETTEHSSTVSPGADEVKEETDSPSTMSAVTEEARKEINKSLLSAVVADESTEKVEPSSTFIITTEDSKETENSLEILAVSDGPMTKTERSSTSSATTENSEKKLEDSSTVLVDTDESKEKTEQPLSAVPGIPDESTEKTETSIKHAVTTEDRKGGERVTTSRVENELNKTSESAKWSDITVLPAADEPKGRALNFSTEEEDPNNVISSHSSNGHDNVNDDLDEATENDDDSDDYDMHIVRTKILNPKLQPHNSTYGICEKGGLTYENGEKLEVGCESVCTCRNGKMDCIDRCATPFFRKGKKIDDPLCMAKDTADNCCSILVCHGDTETEPLEMCTFENKTYNRGDKFNKECTEVCTCEAAGRVTCKPRCPHITKTSERCVEVPDPEDPCCKKVLCDVTLDEHDTDKEEEKPKPKILAARFINTTTIFLNFDLTFDHNESLPDVEVSNDKGNWTYYRMLPNGYVFVKDPVKYIKLENSDDIIDIEDLEMGPFPTSGISDNTFKDCQYKGKTFKIGEEYNDNCESLCICLNGQMKCLKIQCPTYFGVDVLDPNCIEWETIPPNFVPSPPNCCPEKVRCKENGSCDYEGRTYKNWEELPSNMGKVECQNICPPVTALPPPNLPCPPHLATLSHTQDDCCKDWVCNTDNVPASKHTQTSSNKGQTRKKTTDKYEVPFVPKAPSKALGPLAVYANEDNDHNIANNSLGIIHKSRVNPIENPFYHKGPRLPPRPKPDSNSAKNPFLTYGDPVAPFAPKVTQNKPPHKNVSLFGTPPIQHNQKENYIPHNYVQQNPPFSNIHQTPPTRSEINIHTQSNPEEVLQFIHQHPEISSYPSGSILEVHNIPSGLGQQVPLNNHASPIVHPTYSQKVPYIAPQNSEGNHVTNSLPPGLSLEHILAELNKNTHTQPFQNNNPPYHPQPHIAGSNGSPPQLSPHTIRNRHNTSFHQDTTGPSFNGNFPGFPNQPAQDEITIQSLDAIDPHTVRLSFTVPPIIVGLHGRVEVRYTDDKPDNDPDSWMMTVFAPPNDLIATPSLAFDLMELKADTEYKIKNHCNPAGPPKYTNDTPKEVHPPVIPINPDLAITDINATWVTVTWRQFTAYELSFIDGLQLRYKEIDGRIYTATPLIHRAETSYTLEKLKPNNKYEIGIYFIPFPGQTTELRSENILHFTTANEIDTYGFNVSLEISQIKSQSVEISWNGVPYPEDKYVNIYRVIYQSESGKEDQSTFKIAKRDSPTKTVIKDLKPGTRYRIWLEVYLTNGKTKTSNVEDFITKPRVAPPLGVSTQQDKLSRAEVIESKGDYYGPLVIVAILAAIAILSTLILLLILVRRHNQNKAAITPPSTRISQSAYDNPTYKVEIQQETMGL</sequence>
<keyword evidence="1" id="KW-0732">Signal</keyword>
<feature type="domain" description="Fibronectin type-III" evidence="5">
    <location>
        <begin position="1344"/>
        <end position="1440"/>
    </location>
</feature>
<dbReference type="Gene3D" id="2.60.40.10">
    <property type="entry name" value="Immunoglobulins"/>
    <property type="match status" value="2"/>
</dbReference>
<dbReference type="PANTHER" id="PTHR11348:SF34">
    <property type="entry name" value="EPIDERMAL CELL SURFACE RECEPTOR-RELATED"/>
    <property type="match status" value="1"/>
</dbReference>